<evidence type="ECO:0000256" key="3">
    <source>
        <dbReference type="SAM" id="SignalP"/>
    </source>
</evidence>
<evidence type="ECO:0000259" key="5">
    <source>
        <dbReference type="Pfam" id="PF13629"/>
    </source>
</evidence>
<dbReference type="InterPro" id="IPR001775">
    <property type="entry name" value="GspD/PilQ"/>
</dbReference>
<feature type="signal peptide" evidence="3">
    <location>
        <begin position="1"/>
        <end position="30"/>
    </location>
</feature>
<dbReference type="AlphaFoldDB" id="A0A7K1KR13"/>
<feature type="domain" description="Type II/III secretion system secretin-like" evidence="4">
    <location>
        <begin position="308"/>
        <end position="469"/>
    </location>
</feature>
<dbReference type="InterPro" id="IPR050810">
    <property type="entry name" value="Bact_Secretion_Sys_Channel"/>
</dbReference>
<evidence type="ECO:0000313" key="7">
    <source>
        <dbReference type="Proteomes" id="UP000461162"/>
    </source>
</evidence>
<protein>
    <submittedName>
        <fullName evidence="6">Type II and III secretion system protein family protein</fullName>
    </submittedName>
</protein>
<dbReference type="EMBL" id="WODC01000009">
    <property type="protein sequence ID" value="MUM78536.1"/>
    <property type="molecule type" value="Genomic_DNA"/>
</dbReference>
<reference evidence="6 7" key="1">
    <citation type="submission" date="2019-11" db="EMBL/GenBank/DDBJ databases">
        <title>Pseudodesulfovibrio alkaliphilus, sp. nov., an alkaliphilic sulfate-reducing bacteria from mud volcano of Taman peninsula, Russia.</title>
        <authorList>
            <person name="Frolova A."/>
            <person name="Merkel A.Y."/>
            <person name="Slobodkin A.I."/>
        </authorList>
    </citation>
    <scope>NUCLEOTIDE SEQUENCE [LARGE SCALE GENOMIC DNA]</scope>
    <source>
        <strain evidence="6 7">F-1</strain>
    </source>
</reference>
<dbReference type="PRINTS" id="PR00811">
    <property type="entry name" value="BCTERIALGSPD"/>
</dbReference>
<evidence type="ECO:0000256" key="2">
    <source>
        <dbReference type="SAM" id="MobiDB-lite"/>
    </source>
</evidence>
<dbReference type="InterPro" id="IPR032789">
    <property type="entry name" value="T2SS-T3SS_pil_N"/>
</dbReference>
<proteinExistence type="inferred from homology"/>
<keyword evidence="7" id="KW-1185">Reference proteome</keyword>
<accession>A0A7K1KR13</accession>
<dbReference type="Pfam" id="PF13629">
    <property type="entry name" value="T2SS-T3SS_pil_N"/>
    <property type="match status" value="1"/>
</dbReference>
<comment type="caution">
    <text evidence="6">The sequence shown here is derived from an EMBL/GenBank/DDBJ whole genome shotgun (WGS) entry which is preliminary data.</text>
</comment>
<evidence type="ECO:0000259" key="4">
    <source>
        <dbReference type="Pfam" id="PF00263"/>
    </source>
</evidence>
<dbReference type="Pfam" id="PF00263">
    <property type="entry name" value="Secretin"/>
    <property type="match status" value="1"/>
</dbReference>
<feature type="chain" id="PRO_5029906133" evidence="3">
    <location>
        <begin position="31"/>
        <end position="500"/>
    </location>
</feature>
<dbReference type="Proteomes" id="UP000461162">
    <property type="component" value="Unassembled WGS sequence"/>
</dbReference>
<sequence>MMLTDWRHTPLALLAHVALLAFLWAVPATAAPSESPKVVVRGNNESLPGNLLTAKETGQIRLHLREGFMLQLPGPAAQVLVAAPGVASFQMPAPDKAFLFGQEVGATTFYALNARGEIIAAVRIVVEYNLERLTREISSAVPGAEVELEPTLSNLMIVRGKVQTAIDAKRVIDLVESYLEAGSTGNINAASAEGGGRGGGGNRSNGDSPSNKTQVINQLRVEMSSQVNIQVRVVEVTRSLSRELGFDWRTVLSTSKGPLYFGTGNAKALYSVAAGTETFGGLMPSGSGGAIGGAMTFGQFSLSGLISALSEEGFASLLAEPNLTAMSGESASFAGGGEVPVVIVTGNSISIDYKSYGVILRMTPTVLSSNRISLHIAPEVSELTAEGAVALEGGSIIPALTVRRAETTVELASGQSFALAGMLRSNSSQQVSGVPGLRSIPLLGHLFEHEETSVTDSELVIIVTANVVDPVAYADLRTPGKGIGAVDAFLPRDASVGYLY</sequence>
<dbReference type="GO" id="GO:0015627">
    <property type="term" value="C:type II protein secretion system complex"/>
    <property type="evidence" value="ECO:0007669"/>
    <property type="project" value="TreeGrafter"/>
</dbReference>
<feature type="region of interest" description="Disordered" evidence="2">
    <location>
        <begin position="189"/>
        <end position="212"/>
    </location>
</feature>
<evidence type="ECO:0000313" key="6">
    <source>
        <dbReference type="EMBL" id="MUM78536.1"/>
    </source>
</evidence>
<comment type="similarity">
    <text evidence="1">Belongs to the bacterial secretin family.</text>
</comment>
<dbReference type="GO" id="GO:0009306">
    <property type="term" value="P:protein secretion"/>
    <property type="evidence" value="ECO:0007669"/>
    <property type="project" value="InterPro"/>
</dbReference>
<feature type="domain" description="Pilus formation protein N-terminal" evidence="5">
    <location>
        <begin position="59"/>
        <end position="126"/>
    </location>
</feature>
<organism evidence="6 7">
    <name type="scientific">Pseudodesulfovibrio alkaliphilus</name>
    <dbReference type="NCBI Taxonomy" id="2661613"/>
    <lineage>
        <taxon>Bacteria</taxon>
        <taxon>Pseudomonadati</taxon>
        <taxon>Thermodesulfobacteriota</taxon>
        <taxon>Desulfovibrionia</taxon>
        <taxon>Desulfovibrionales</taxon>
        <taxon>Desulfovibrionaceae</taxon>
    </lineage>
</organism>
<evidence type="ECO:0000256" key="1">
    <source>
        <dbReference type="RuleBase" id="RU004003"/>
    </source>
</evidence>
<gene>
    <name evidence="6" type="ORF">GKC30_12905</name>
</gene>
<dbReference type="RefSeq" id="WP_155935364.1">
    <property type="nucleotide sequence ID" value="NZ_WODC01000009.1"/>
</dbReference>
<name>A0A7K1KR13_9BACT</name>
<dbReference type="PANTHER" id="PTHR30332">
    <property type="entry name" value="PROBABLE GENERAL SECRETION PATHWAY PROTEIN D"/>
    <property type="match status" value="1"/>
</dbReference>
<dbReference type="InterPro" id="IPR004846">
    <property type="entry name" value="T2SS/T3SS_dom"/>
</dbReference>
<dbReference type="PANTHER" id="PTHR30332:SF17">
    <property type="entry name" value="TYPE IV PILIATION SYSTEM PROTEIN DR_0774-RELATED"/>
    <property type="match status" value="1"/>
</dbReference>
<keyword evidence="3" id="KW-0732">Signal</keyword>
<feature type="compositionally biased region" description="Gly residues" evidence="2">
    <location>
        <begin position="193"/>
        <end position="203"/>
    </location>
</feature>